<evidence type="ECO:0000259" key="7">
    <source>
        <dbReference type="PROSITE" id="PS51999"/>
    </source>
</evidence>
<reference evidence="8" key="1">
    <citation type="submission" date="2018-11" db="EMBL/GenBank/DDBJ databases">
        <authorList>
            <consortium name="Genoscope - CEA"/>
            <person name="William W."/>
        </authorList>
    </citation>
    <scope>NUCLEOTIDE SEQUENCE</scope>
</reference>
<organism evidence="8">
    <name type="scientific">Brassica campestris</name>
    <name type="common">Field mustard</name>
    <dbReference type="NCBI Taxonomy" id="3711"/>
    <lineage>
        <taxon>Eukaryota</taxon>
        <taxon>Viridiplantae</taxon>
        <taxon>Streptophyta</taxon>
        <taxon>Embryophyta</taxon>
        <taxon>Tracheophyta</taxon>
        <taxon>Spermatophyta</taxon>
        <taxon>Magnoliopsida</taxon>
        <taxon>eudicotyledons</taxon>
        <taxon>Gunneridae</taxon>
        <taxon>Pentapetalae</taxon>
        <taxon>rosids</taxon>
        <taxon>malvids</taxon>
        <taxon>Brassicales</taxon>
        <taxon>Brassicaceae</taxon>
        <taxon>Brassiceae</taxon>
        <taxon>Brassica</taxon>
    </lineage>
</organism>
<protein>
    <recommendedName>
        <fullName evidence="7">GRF-type domain-containing protein</fullName>
    </recommendedName>
</protein>
<proteinExistence type="predicted"/>
<evidence type="ECO:0000313" key="8">
    <source>
        <dbReference type="EMBL" id="VDD17276.1"/>
    </source>
</evidence>
<dbReference type="GO" id="GO:0008270">
    <property type="term" value="F:zinc ion binding"/>
    <property type="evidence" value="ECO:0007669"/>
    <property type="project" value="UniProtKB-KW"/>
</dbReference>
<evidence type="ECO:0000256" key="4">
    <source>
        <dbReference type="PROSITE-ProRule" id="PRU01343"/>
    </source>
</evidence>
<keyword evidence="2 4" id="KW-0863">Zinc-finger</keyword>
<keyword evidence="3" id="KW-0862">Zinc</keyword>
<dbReference type="AlphaFoldDB" id="A0A3P6CNS4"/>
<name>A0A3P6CNS4_BRACM</name>
<keyword evidence="1" id="KW-0479">Metal-binding</keyword>
<evidence type="ECO:0000256" key="3">
    <source>
        <dbReference type="ARBA" id="ARBA00022833"/>
    </source>
</evidence>
<keyword evidence="6" id="KW-0812">Transmembrane</keyword>
<evidence type="ECO:0000256" key="2">
    <source>
        <dbReference type="ARBA" id="ARBA00022771"/>
    </source>
</evidence>
<sequence length="133" mass="15571">MGDRGRGIPKICRCGEAVVMRTANTARNPGRLFHSCPHGREGDWFHTFKWTDVSVYEEMEDMIEKVETIEGDSMMFQKRLNKCENEIENLEMDTRVCEAVVEKEIQECKMQLRSLKNILGFVLVIILFFKFIF</sequence>
<evidence type="ECO:0000256" key="6">
    <source>
        <dbReference type="SAM" id="Phobius"/>
    </source>
</evidence>
<evidence type="ECO:0000256" key="1">
    <source>
        <dbReference type="ARBA" id="ARBA00022723"/>
    </source>
</evidence>
<dbReference type="InterPro" id="IPR010666">
    <property type="entry name" value="Znf_GRF"/>
</dbReference>
<keyword evidence="6" id="KW-1133">Transmembrane helix</keyword>
<dbReference type="SMR" id="A0A3P6CNS4"/>
<dbReference type="EMBL" id="LR031577">
    <property type="protein sequence ID" value="VDD17276.1"/>
    <property type="molecule type" value="Genomic_DNA"/>
</dbReference>
<feature type="transmembrane region" description="Helical" evidence="6">
    <location>
        <begin position="115"/>
        <end position="132"/>
    </location>
</feature>
<gene>
    <name evidence="8" type="ORF">BRAA10T42989Z</name>
</gene>
<feature type="coiled-coil region" evidence="5">
    <location>
        <begin position="73"/>
        <end position="100"/>
    </location>
</feature>
<dbReference type="PANTHER" id="PTHR33248">
    <property type="entry name" value="ZINC ION-BINDING PROTEIN"/>
    <property type="match status" value="1"/>
</dbReference>
<dbReference type="Pfam" id="PF06839">
    <property type="entry name" value="Zn_ribbon_GRF"/>
    <property type="match status" value="1"/>
</dbReference>
<accession>A0A3P6CNS4</accession>
<evidence type="ECO:0000256" key="5">
    <source>
        <dbReference type="SAM" id="Coils"/>
    </source>
</evidence>
<keyword evidence="5" id="KW-0175">Coiled coil</keyword>
<keyword evidence="6" id="KW-0472">Membrane</keyword>
<feature type="domain" description="GRF-type" evidence="7">
    <location>
        <begin position="12"/>
        <end position="54"/>
    </location>
</feature>
<dbReference type="PROSITE" id="PS51999">
    <property type="entry name" value="ZF_GRF"/>
    <property type="match status" value="1"/>
</dbReference>